<evidence type="ECO:0000256" key="1">
    <source>
        <dbReference type="ARBA" id="ARBA00004123"/>
    </source>
</evidence>
<keyword evidence="2" id="KW-0805">Transcription regulation</keyword>
<dbReference type="Proteomes" id="UP001630127">
    <property type="component" value="Unassembled WGS sequence"/>
</dbReference>
<keyword evidence="11" id="KW-1185">Reference proteome</keyword>
<dbReference type="Gene3D" id="3.40.1810.10">
    <property type="entry name" value="Transcription factor, MADS-box"/>
    <property type="match status" value="1"/>
</dbReference>
<dbReference type="EMBL" id="JBJUIK010000001">
    <property type="protein sequence ID" value="KAL3537554.1"/>
    <property type="molecule type" value="Genomic_DNA"/>
</dbReference>
<dbReference type="PROSITE" id="PS51297">
    <property type="entry name" value="K_BOX"/>
    <property type="match status" value="1"/>
</dbReference>
<evidence type="ECO:0000313" key="11">
    <source>
        <dbReference type="Proteomes" id="UP001630127"/>
    </source>
</evidence>
<feature type="compositionally biased region" description="Polar residues" evidence="7">
    <location>
        <begin position="266"/>
        <end position="275"/>
    </location>
</feature>
<evidence type="ECO:0000256" key="5">
    <source>
        <dbReference type="ARBA" id="ARBA00023242"/>
    </source>
</evidence>
<dbReference type="GO" id="GO:0003677">
    <property type="term" value="F:DNA binding"/>
    <property type="evidence" value="ECO:0007669"/>
    <property type="project" value="UniProtKB-KW"/>
</dbReference>
<accession>A0ABD3B228</accession>
<feature type="domain" description="K-box" evidence="9">
    <location>
        <begin position="125"/>
        <end position="224"/>
    </location>
</feature>
<comment type="caution">
    <text evidence="10">The sequence shown here is derived from an EMBL/GenBank/DDBJ whole genome shotgun (WGS) entry which is preliminary data.</text>
</comment>
<dbReference type="FunFam" id="3.40.1810.10:FF:000003">
    <property type="entry name" value="MADS-box transcription factor MADS-MC"/>
    <property type="match status" value="1"/>
</dbReference>
<comment type="function">
    <text evidence="6">Probable transcription factor.</text>
</comment>
<dbReference type="InterPro" id="IPR033896">
    <property type="entry name" value="MEF2-like_N"/>
</dbReference>
<comment type="subcellular location">
    <subcellularLocation>
        <location evidence="1">Nucleus</location>
    </subcellularLocation>
</comment>
<gene>
    <name evidence="10" type="ORF">ACH5RR_000920</name>
</gene>
<dbReference type="SUPFAM" id="SSF55455">
    <property type="entry name" value="SRF-like"/>
    <property type="match status" value="1"/>
</dbReference>
<dbReference type="AlphaFoldDB" id="A0ABD3B228"/>
<keyword evidence="5" id="KW-0539">Nucleus</keyword>
<evidence type="ECO:0000256" key="6">
    <source>
        <dbReference type="ARBA" id="ARBA00037260"/>
    </source>
</evidence>
<dbReference type="InterPro" id="IPR036879">
    <property type="entry name" value="TF_MADSbox_sf"/>
</dbReference>
<evidence type="ECO:0000259" key="8">
    <source>
        <dbReference type="PROSITE" id="PS50066"/>
    </source>
</evidence>
<evidence type="ECO:0000256" key="7">
    <source>
        <dbReference type="SAM" id="MobiDB-lite"/>
    </source>
</evidence>
<feature type="domain" description="MADS-box" evidence="8">
    <location>
        <begin position="42"/>
        <end position="102"/>
    </location>
</feature>
<evidence type="ECO:0008006" key="12">
    <source>
        <dbReference type="Google" id="ProtNLM"/>
    </source>
</evidence>
<feature type="region of interest" description="Disordered" evidence="7">
    <location>
        <begin position="261"/>
        <end position="291"/>
    </location>
</feature>
<evidence type="ECO:0000256" key="3">
    <source>
        <dbReference type="ARBA" id="ARBA00023125"/>
    </source>
</evidence>
<dbReference type="Pfam" id="PF01486">
    <property type="entry name" value="K-box"/>
    <property type="match status" value="1"/>
</dbReference>
<evidence type="ECO:0000256" key="2">
    <source>
        <dbReference type="ARBA" id="ARBA00023015"/>
    </source>
</evidence>
<dbReference type="InterPro" id="IPR002487">
    <property type="entry name" value="TF_Kbox"/>
</dbReference>
<reference evidence="10 11" key="1">
    <citation type="submission" date="2024-11" db="EMBL/GenBank/DDBJ databases">
        <title>A near-complete genome assembly of Cinchona calisaya.</title>
        <authorList>
            <person name="Lian D.C."/>
            <person name="Zhao X.W."/>
            <person name="Wei L."/>
        </authorList>
    </citation>
    <scope>NUCLEOTIDE SEQUENCE [LARGE SCALE GENOMIC DNA]</scope>
    <source>
        <tissue evidence="10">Nenye</tissue>
    </source>
</reference>
<dbReference type="PANTHER" id="PTHR48019">
    <property type="entry name" value="SERUM RESPONSE FACTOR HOMOLOG"/>
    <property type="match status" value="1"/>
</dbReference>
<dbReference type="CDD" id="cd00265">
    <property type="entry name" value="MADS_MEF2_like"/>
    <property type="match status" value="1"/>
</dbReference>
<protein>
    <recommendedName>
        <fullName evidence="12">Agamous-like MADS-box protein AGL15</fullName>
    </recommendedName>
</protein>
<name>A0ABD3B228_9GENT</name>
<proteinExistence type="predicted"/>
<dbReference type="InterPro" id="IPR002100">
    <property type="entry name" value="TF_MADSbox"/>
</dbReference>
<dbReference type="GO" id="GO:0005634">
    <property type="term" value="C:nucleus"/>
    <property type="evidence" value="ECO:0007669"/>
    <property type="project" value="UniProtKB-SubCell"/>
</dbReference>
<dbReference type="Pfam" id="PF00319">
    <property type="entry name" value="SRF-TF"/>
    <property type="match status" value="1"/>
</dbReference>
<keyword evidence="4" id="KW-0804">Transcription</keyword>
<dbReference type="InterPro" id="IPR050142">
    <property type="entry name" value="MADS-box/MEF2_TF"/>
</dbReference>
<evidence type="ECO:0000259" key="9">
    <source>
        <dbReference type="PROSITE" id="PS51297"/>
    </source>
</evidence>
<dbReference type="PROSITE" id="PS50066">
    <property type="entry name" value="MADS_BOX_2"/>
    <property type="match status" value="1"/>
</dbReference>
<dbReference type="SMART" id="SM00432">
    <property type="entry name" value="MADS"/>
    <property type="match status" value="1"/>
</dbReference>
<evidence type="ECO:0000313" key="10">
    <source>
        <dbReference type="EMBL" id="KAL3537554.1"/>
    </source>
</evidence>
<evidence type="ECO:0000256" key="4">
    <source>
        <dbReference type="ARBA" id="ARBA00023163"/>
    </source>
</evidence>
<organism evidence="10 11">
    <name type="scientific">Cinchona calisaya</name>
    <dbReference type="NCBI Taxonomy" id="153742"/>
    <lineage>
        <taxon>Eukaryota</taxon>
        <taxon>Viridiplantae</taxon>
        <taxon>Streptophyta</taxon>
        <taxon>Embryophyta</taxon>
        <taxon>Tracheophyta</taxon>
        <taxon>Spermatophyta</taxon>
        <taxon>Magnoliopsida</taxon>
        <taxon>eudicotyledons</taxon>
        <taxon>Gunneridae</taxon>
        <taxon>Pentapetalae</taxon>
        <taxon>asterids</taxon>
        <taxon>lamiids</taxon>
        <taxon>Gentianales</taxon>
        <taxon>Rubiaceae</taxon>
        <taxon>Cinchonoideae</taxon>
        <taxon>Cinchoneae</taxon>
        <taxon>Cinchona</taxon>
    </lineage>
</organism>
<sequence>MHMCRVSRKSNKLLSNQDYLLFLCFFLFGFSVFDQLGRGISMGRGKIEMKKIENANSRQVTFSKRRTGLLKKAYELGVLCDAQVAVIIFSNTGKLFEFANSSMQQILDRYANCTESSESSPVEHKPEGPKEENVLKNEIKKLELKQLQLLGKDLTGLDLIELQNLEQQLNEGLLTLKERKEQILMEQLEHSKMQIVELQRAFPSTNHPTPLYADYCKVEKLGMPADGNTANPERVFDSGVGNEDSVTNLCLGPPSATCGKRKATDTTDCNTTGAQNGKKRTHCVPHENQMK</sequence>
<keyword evidence="3" id="KW-0238">DNA-binding</keyword>
<dbReference type="PRINTS" id="PR00404">
    <property type="entry name" value="MADSDOMAIN"/>
</dbReference>